<accession>A0A0E9RWP1</accession>
<protein>
    <submittedName>
        <fullName evidence="1">Uncharacterized protein</fullName>
    </submittedName>
</protein>
<evidence type="ECO:0000313" key="1">
    <source>
        <dbReference type="EMBL" id="JAH32698.1"/>
    </source>
</evidence>
<dbReference type="EMBL" id="GBXM01075879">
    <property type="protein sequence ID" value="JAH32698.1"/>
    <property type="molecule type" value="Transcribed_RNA"/>
</dbReference>
<name>A0A0E9RWP1_ANGAN</name>
<sequence>MQIQQGLVHILLQLQSTLHGLQSTTPLIPFWLKLNKRETEIKMNKNRDKIN</sequence>
<dbReference type="AlphaFoldDB" id="A0A0E9RWP1"/>
<reference evidence="1" key="1">
    <citation type="submission" date="2014-11" db="EMBL/GenBank/DDBJ databases">
        <authorList>
            <person name="Amaro Gonzalez C."/>
        </authorList>
    </citation>
    <scope>NUCLEOTIDE SEQUENCE</scope>
</reference>
<dbReference type="EMBL" id="GBXM01073155">
    <property type="protein sequence ID" value="JAH35422.1"/>
    <property type="molecule type" value="Transcribed_RNA"/>
</dbReference>
<organism evidence="1">
    <name type="scientific">Anguilla anguilla</name>
    <name type="common">European freshwater eel</name>
    <name type="synonym">Muraena anguilla</name>
    <dbReference type="NCBI Taxonomy" id="7936"/>
    <lineage>
        <taxon>Eukaryota</taxon>
        <taxon>Metazoa</taxon>
        <taxon>Chordata</taxon>
        <taxon>Craniata</taxon>
        <taxon>Vertebrata</taxon>
        <taxon>Euteleostomi</taxon>
        <taxon>Actinopterygii</taxon>
        <taxon>Neopterygii</taxon>
        <taxon>Teleostei</taxon>
        <taxon>Anguilliformes</taxon>
        <taxon>Anguillidae</taxon>
        <taxon>Anguilla</taxon>
    </lineage>
</organism>
<reference evidence="1" key="2">
    <citation type="journal article" date="2015" name="Fish Shellfish Immunol.">
        <title>Early steps in the European eel (Anguilla anguilla)-Vibrio vulnificus interaction in the gills: Role of the RtxA13 toxin.</title>
        <authorList>
            <person name="Callol A."/>
            <person name="Pajuelo D."/>
            <person name="Ebbesson L."/>
            <person name="Teles M."/>
            <person name="MacKenzie S."/>
            <person name="Amaro C."/>
        </authorList>
    </citation>
    <scope>NUCLEOTIDE SEQUENCE</scope>
</reference>
<proteinExistence type="predicted"/>